<feature type="transmembrane region" description="Helical" evidence="1">
    <location>
        <begin position="21"/>
        <end position="38"/>
    </location>
</feature>
<protein>
    <submittedName>
        <fullName evidence="2">Uncharacterized protein</fullName>
    </submittedName>
</protein>
<keyword evidence="1" id="KW-1133">Transmembrane helix</keyword>
<sequence length="56" mass="6344">MEARTCIHTNPTGIELFTPELVAISILYDLILLFVLVMKNGDLTVFGQQEETPFFN</sequence>
<keyword evidence="1" id="KW-0472">Membrane</keyword>
<name>A0A0E9SSA5_ANGAN</name>
<dbReference type="AlphaFoldDB" id="A0A0E9SSA5"/>
<keyword evidence="1" id="KW-0812">Transmembrane</keyword>
<reference evidence="2" key="1">
    <citation type="submission" date="2014-11" db="EMBL/GenBank/DDBJ databases">
        <authorList>
            <person name="Amaro Gonzalez C."/>
        </authorList>
    </citation>
    <scope>NUCLEOTIDE SEQUENCE</scope>
</reference>
<reference evidence="2" key="2">
    <citation type="journal article" date="2015" name="Fish Shellfish Immunol.">
        <title>Early steps in the European eel (Anguilla anguilla)-Vibrio vulnificus interaction in the gills: Role of the RtxA13 toxin.</title>
        <authorList>
            <person name="Callol A."/>
            <person name="Pajuelo D."/>
            <person name="Ebbesson L."/>
            <person name="Teles M."/>
            <person name="MacKenzie S."/>
            <person name="Amaro C."/>
        </authorList>
    </citation>
    <scope>NUCLEOTIDE SEQUENCE</scope>
</reference>
<evidence type="ECO:0000313" key="2">
    <source>
        <dbReference type="EMBL" id="JAH43540.1"/>
    </source>
</evidence>
<organism evidence="2">
    <name type="scientific">Anguilla anguilla</name>
    <name type="common">European freshwater eel</name>
    <name type="synonym">Muraena anguilla</name>
    <dbReference type="NCBI Taxonomy" id="7936"/>
    <lineage>
        <taxon>Eukaryota</taxon>
        <taxon>Metazoa</taxon>
        <taxon>Chordata</taxon>
        <taxon>Craniata</taxon>
        <taxon>Vertebrata</taxon>
        <taxon>Euteleostomi</taxon>
        <taxon>Actinopterygii</taxon>
        <taxon>Neopterygii</taxon>
        <taxon>Teleostei</taxon>
        <taxon>Anguilliformes</taxon>
        <taxon>Anguillidae</taxon>
        <taxon>Anguilla</taxon>
    </lineage>
</organism>
<accession>A0A0E9SSA5</accession>
<proteinExistence type="predicted"/>
<evidence type="ECO:0000256" key="1">
    <source>
        <dbReference type="SAM" id="Phobius"/>
    </source>
</evidence>
<dbReference type="EMBL" id="GBXM01065037">
    <property type="protein sequence ID" value="JAH43540.1"/>
    <property type="molecule type" value="Transcribed_RNA"/>
</dbReference>